<name>A0A225UCS4_9STRA</name>
<organism evidence="1 2">
    <name type="scientific">Phytophthora megakarya</name>
    <dbReference type="NCBI Taxonomy" id="4795"/>
    <lineage>
        <taxon>Eukaryota</taxon>
        <taxon>Sar</taxon>
        <taxon>Stramenopiles</taxon>
        <taxon>Oomycota</taxon>
        <taxon>Peronosporomycetes</taxon>
        <taxon>Peronosporales</taxon>
        <taxon>Peronosporaceae</taxon>
        <taxon>Phytophthora</taxon>
    </lineage>
</organism>
<gene>
    <name evidence="1" type="ORF">PHMEG_00040729</name>
</gene>
<sequence length="36" mass="4205">MFDGNEVYKGLGAGFEQWELLFIEQVEMAELAYGYR</sequence>
<evidence type="ECO:0000313" key="1">
    <source>
        <dbReference type="EMBL" id="OWY90914.1"/>
    </source>
</evidence>
<accession>A0A225UCS4</accession>
<proteinExistence type="predicted"/>
<protein>
    <submittedName>
        <fullName evidence="1">Mitochondrial Carrier (MC) protein</fullName>
    </submittedName>
</protein>
<comment type="caution">
    <text evidence="1">The sequence shown here is derived from an EMBL/GenBank/DDBJ whole genome shotgun (WGS) entry which is preliminary data.</text>
</comment>
<dbReference type="EMBL" id="NBNE01021544">
    <property type="protein sequence ID" value="OWY90914.1"/>
    <property type="molecule type" value="Genomic_DNA"/>
</dbReference>
<dbReference type="OrthoDB" id="98675at2759"/>
<dbReference type="AlphaFoldDB" id="A0A225UCS4"/>
<dbReference type="Proteomes" id="UP000198211">
    <property type="component" value="Unassembled WGS sequence"/>
</dbReference>
<evidence type="ECO:0000313" key="2">
    <source>
        <dbReference type="Proteomes" id="UP000198211"/>
    </source>
</evidence>
<reference evidence="2" key="1">
    <citation type="submission" date="2017-03" db="EMBL/GenBank/DDBJ databases">
        <title>Phytopthora megakarya and P. palmivora, two closely related causual agents of cacao black pod achieved similar genome size and gene model numbers by different mechanisms.</title>
        <authorList>
            <person name="Ali S."/>
            <person name="Shao J."/>
            <person name="Larry D.J."/>
            <person name="Kronmiller B."/>
            <person name="Shen D."/>
            <person name="Strem M.D."/>
            <person name="Melnick R.L."/>
            <person name="Guiltinan M.J."/>
            <person name="Tyler B.M."/>
            <person name="Meinhardt L.W."/>
            <person name="Bailey B.A."/>
        </authorList>
    </citation>
    <scope>NUCLEOTIDE SEQUENCE [LARGE SCALE GENOMIC DNA]</scope>
    <source>
        <strain evidence="2">zdho120</strain>
    </source>
</reference>
<keyword evidence="2" id="KW-1185">Reference proteome</keyword>